<accession>A0A6J7FIB8</accession>
<dbReference type="EMBL" id="CAFBMK010000008">
    <property type="protein sequence ID" value="CAB4895186.1"/>
    <property type="molecule type" value="Genomic_DNA"/>
</dbReference>
<gene>
    <name evidence="3" type="ORF">UFOPK3564_00254</name>
</gene>
<proteinExistence type="inferred from homology"/>
<protein>
    <submittedName>
        <fullName evidence="3">Unannotated protein</fullName>
    </submittedName>
</protein>
<evidence type="ECO:0000256" key="1">
    <source>
        <dbReference type="ARBA" id="ARBA00006484"/>
    </source>
</evidence>
<evidence type="ECO:0000313" key="3">
    <source>
        <dbReference type="EMBL" id="CAB4895186.1"/>
    </source>
</evidence>
<dbReference type="Gene3D" id="3.40.50.720">
    <property type="entry name" value="NAD(P)-binding Rossmann-like Domain"/>
    <property type="match status" value="1"/>
</dbReference>
<dbReference type="Pfam" id="PF00106">
    <property type="entry name" value="adh_short"/>
    <property type="match status" value="1"/>
</dbReference>
<dbReference type="InterPro" id="IPR002347">
    <property type="entry name" value="SDR_fam"/>
</dbReference>
<comment type="similarity">
    <text evidence="1">Belongs to the short-chain dehydrogenases/reductases (SDR) family.</text>
</comment>
<dbReference type="GO" id="GO:0016616">
    <property type="term" value="F:oxidoreductase activity, acting on the CH-OH group of donors, NAD or NADP as acceptor"/>
    <property type="evidence" value="ECO:0007669"/>
    <property type="project" value="TreeGrafter"/>
</dbReference>
<dbReference type="PRINTS" id="PR00081">
    <property type="entry name" value="GDHRDH"/>
</dbReference>
<dbReference type="PANTHER" id="PTHR42760:SF133">
    <property type="entry name" value="3-OXOACYL-[ACYL-CARRIER-PROTEIN] REDUCTASE"/>
    <property type="match status" value="1"/>
</dbReference>
<dbReference type="CDD" id="cd05233">
    <property type="entry name" value="SDR_c"/>
    <property type="match status" value="1"/>
</dbReference>
<dbReference type="SUPFAM" id="SSF51735">
    <property type="entry name" value="NAD(P)-binding Rossmann-fold domains"/>
    <property type="match status" value="1"/>
</dbReference>
<dbReference type="AlphaFoldDB" id="A0A6J7FIB8"/>
<dbReference type="InterPro" id="IPR036291">
    <property type="entry name" value="NAD(P)-bd_dom_sf"/>
</dbReference>
<reference evidence="3" key="1">
    <citation type="submission" date="2020-05" db="EMBL/GenBank/DDBJ databases">
        <authorList>
            <person name="Chiriac C."/>
            <person name="Salcher M."/>
            <person name="Ghai R."/>
            <person name="Kavagutti S V."/>
        </authorList>
    </citation>
    <scope>NUCLEOTIDE SEQUENCE</scope>
</reference>
<keyword evidence="2" id="KW-0560">Oxidoreductase</keyword>
<organism evidence="3">
    <name type="scientific">freshwater metagenome</name>
    <dbReference type="NCBI Taxonomy" id="449393"/>
    <lineage>
        <taxon>unclassified sequences</taxon>
        <taxon>metagenomes</taxon>
        <taxon>ecological metagenomes</taxon>
    </lineage>
</organism>
<dbReference type="PANTHER" id="PTHR42760">
    <property type="entry name" value="SHORT-CHAIN DEHYDROGENASES/REDUCTASES FAMILY MEMBER"/>
    <property type="match status" value="1"/>
</dbReference>
<dbReference type="PRINTS" id="PR00080">
    <property type="entry name" value="SDRFAMILY"/>
</dbReference>
<dbReference type="FunFam" id="3.40.50.720:FF:000084">
    <property type="entry name" value="Short-chain dehydrogenase reductase"/>
    <property type="match status" value="1"/>
</dbReference>
<name>A0A6J7FIB8_9ZZZZ</name>
<sequence>MGKLEGKVAFITGAARGQGASHARFLAREGAKIIAVDILDSIPDFYATATQEELDGLVQEIKDLGSDAIGLKVDVREFAQVKDAVDKGLEHFGRIDVLCNNAGMIRVDAIDEMSDHSLDVVIDICLKGVFNGVRAVAQHMKQRGSGSIINTSSAGGIKALPYVSHYAAAKGGVVLATKSWANELAEWNINVNAVAPGTILSGMITGLAGQAGQDPDEAFEDYNANTLFAGNKPGDKGRVEVEDISKVVLFLATDDARTITGQTIAIDAGWTAS</sequence>
<evidence type="ECO:0000256" key="2">
    <source>
        <dbReference type="ARBA" id="ARBA00023002"/>
    </source>
</evidence>